<dbReference type="EMBL" id="UINC01142279">
    <property type="protein sequence ID" value="SVD30518.1"/>
    <property type="molecule type" value="Genomic_DNA"/>
</dbReference>
<proteinExistence type="predicted"/>
<accession>A0A382UA10</accession>
<dbReference type="AlphaFoldDB" id="A0A382UA10"/>
<organism evidence="1">
    <name type="scientific">marine metagenome</name>
    <dbReference type="NCBI Taxonomy" id="408172"/>
    <lineage>
        <taxon>unclassified sequences</taxon>
        <taxon>metagenomes</taxon>
        <taxon>ecological metagenomes</taxon>
    </lineage>
</organism>
<name>A0A382UA10_9ZZZZ</name>
<evidence type="ECO:0000313" key="1">
    <source>
        <dbReference type="EMBL" id="SVD30518.1"/>
    </source>
</evidence>
<reference evidence="1" key="1">
    <citation type="submission" date="2018-05" db="EMBL/GenBank/DDBJ databases">
        <authorList>
            <person name="Lanie J.A."/>
            <person name="Ng W.-L."/>
            <person name="Kazmierczak K.M."/>
            <person name="Andrzejewski T.M."/>
            <person name="Davidsen T.M."/>
            <person name="Wayne K.J."/>
            <person name="Tettelin H."/>
            <person name="Glass J.I."/>
            <person name="Rusch D."/>
            <person name="Podicherti R."/>
            <person name="Tsui H.-C.T."/>
            <person name="Winkler M.E."/>
        </authorList>
    </citation>
    <scope>NUCLEOTIDE SEQUENCE</scope>
</reference>
<sequence>MSKKKKSERKGMTRKQAYEYMVHHAETLDLFEI</sequence>
<protein>
    <submittedName>
        <fullName evidence="1">Uncharacterized protein</fullName>
    </submittedName>
</protein>
<feature type="non-terminal residue" evidence="1">
    <location>
        <position position="33"/>
    </location>
</feature>
<gene>
    <name evidence="1" type="ORF">METZ01_LOCUS383372</name>
</gene>